<accession>K0SDH1</accession>
<dbReference type="Proteomes" id="UP000266841">
    <property type="component" value="Unassembled WGS sequence"/>
</dbReference>
<reference evidence="1 2" key="1">
    <citation type="journal article" date="2012" name="Genome Biol.">
        <title>Genome and low-iron response of an oceanic diatom adapted to chronic iron limitation.</title>
        <authorList>
            <person name="Lommer M."/>
            <person name="Specht M."/>
            <person name="Roy A.S."/>
            <person name="Kraemer L."/>
            <person name="Andreson R."/>
            <person name="Gutowska M.A."/>
            <person name="Wolf J."/>
            <person name="Bergner S.V."/>
            <person name="Schilhabel M.B."/>
            <person name="Klostermeier U.C."/>
            <person name="Beiko R.G."/>
            <person name="Rosenstiel P."/>
            <person name="Hippler M."/>
            <person name="Laroche J."/>
        </authorList>
    </citation>
    <scope>NUCLEOTIDE SEQUENCE [LARGE SCALE GENOMIC DNA]</scope>
    <source>
        <strain evidence="1 2">CCMP1005</strain>
    </source>
</reference>
<keyword evidence="2" id="KW-1185">Reference proteome</keyword>
<evidence type="ECO:0000313" key="2">
    <source>
        <dbReference type="Proteomes" id="UP000266841"/>
    </source>
</evidence>
<comment type="caution">
    <text evidence="1">The sequence shown here is derived from an EMBL/GenBank/DDBJ whole genome shotgun (WGS) entry which is preliminary data.</text>
</comment>
<feature type="non-terminal residue" evidence="1">
    <location>
        <position position="1"/>
    </location>
</feature>
<organism evidence="1 2">
    <name type="scientific">Thalassiosira oceanica</name>
    <name type="common">Marine diatom</name>
    <dbReference type="NCBI Taxonomy" id="159749"/>
    <lineage>
        <taxon>Eukaryota</taxon>
        <taxon>Sar</taxon>
        <taxon>Stramenopiles</taxon>
        <taxon>Ochrophyta</taxon>
        <taxon>Bacillariophyta</taxon>
        <taxon>Coscinodiscophyceae</taxon>
        <taxon>Thalassiosirophycidae</taxon>
        <taxon>Thalassiosirales</taxon>
        <taxon>Thalassiosiraceae</taxon>
        <taxon>Thalassiosira</taxon>
    </lineage>
</organism>
<name>K0SDH1_THAOC</name>
<dbReference type="EMBL" id="AGNL01023846">
    <property type="protein sequence ID" value="EJK59006.1"/>
    <property type="molecule type" value="Genomic_DNA"/>
</dbReference>
<sequence>YDPRGFIFKPTKYLKCARDAYCLERMHRAFKRGLMEYGMFAATKKEE</sequence>
<evidence type="ECO:0000313" key="1">
    <source>
        <dbReference type="EMBL" id="EJK59006.1"/>
    </source>
</evidence>
<protein>
    <submittedName>
        <fullName evidence="1">Uncharacterized protein</fullName>
    </submittedName>
</protein>
<proteinExistence type="predicted"/>
<gene>
    <name evidence="1" type="ORF">THAOC_20828</name>
</gene>
<dbReference type="AlphaFoldDB" id="K0SDH1"/>
<dbReference type="OrthoDB" id="8300214at2759"/>